<dbReference type="AlphaFoldDB" id="A0AAV6W5K0"/>
<evidence type="ECO:0000256" key="1">
    <source>
        <dbReference type="SAM" id="MobiDB-lite"/>
    </source>
</evidence>
<sequence length="420" mass="44986">MMSKVNPEDSYDTKPSLPAHFDHLSLSPANSSRSGILKSPSRESFATDISLMSLSSLGSDVGRGARAPALRSKSCSGGDSGDSGDERRSPIIMDGGVGSWIAKKTKITRSGNVGLLQVPMEQYGAKRGVPDEVLYEEENEAIRNCGALSSMLGLMRSFSTSDLYQTILSAAEKEGLRPSVSEMVLNSWKHYDMPYGRLEYTSRSCSTWVAVGDVSTTSQLPSPQTLASYAAEHPELTAIDFVRAINKKVRQMYIRRRLESTYKALERLTRSELSLDLPSIAVPVPTSSVAGASVSGATASASEVTASACGATASLSEATASGGESSGCVASASDAAVSRQPLPQFYISNELGRTIRHELQISAVGFHGTNKTLSLTVKDVERDKGKPLSKYERNMMIFNWLQSLDENAFDCLSSTSTSAT</sequence>
<evidence type="ECO:0000313" key="2">
    <source>
        <dbReference type="EMBL" id="KAG8202066.1"/>
    </source>
</evidence>
<name>A0AAV6W5K0_9ARAC</name>
<dbReference type="Proteomes" id="UP000827092">
    <property type="component" value="Unassembled WGS sequence"/>
</dbReference>
<gene>
    <name evidence="2" type="ORF">JTE90_010430</name>
</gene>
<dbReference type="EMBL" id="JAFNEN010000001">
    <property type="protein sequence ID" value="KAG8202066.1"/>
    <property type="molecule type" value="Genomic_DNA"/>
</dbReference>
<reference evidence="2 3" key="1">
    <citation type="journal article" date="2022" name="Nat. Ecol. Evol.">
        <title>A masculinizing supergene underlies an exaggerated male reproductive morph in a spider.</title>
        <authorList>
            <person name="Hendrickx F."/>
            <person name="De Corte Z."/>
            <person name="Sonet G."/>
            <person name="Van Belleghem S.M."/>
            <person name="Kostlbacher S."/>
            <person name="Vangestel C."/>
        </authorList>
    </citation>
    <scope>NUCLEOTIDE SEQUENCE [LARGE SCALE GENOMIC DNA]</scope>
    <source>
        <strain evidence="2">W744_W776</strain>
    </source>
</reference>
<feature type="region of interest" description="Disordered" evidence="1">
    <location>
        <begin position="62"/>
        <end position="91"/>
    </location>
</feature>
<comment type="caution">
    <text evidence="2">The sequence shown here is derived from an EMBL/GenBank/DDBJ whole genome shotgun (WGS) entry which is preliminary data.</text>
</comment>
<evidence type="ECO:0000313" key="3">
    <source>
        <dbReference type="Proteomes" id="UP000827092"/>
    </source>
</evidence>
<feature type="region of interest" description="Disordered" evidence="1">
    <location>
        <begin position="1"/>
        <end position="40"/>
    </location>
</feature>
<protein>
    <submittedName>
        <fullName evidence="2">Uncharacterized protein</fullName>
    </submittedName>
</protein>
<accession>A0AAV6W5K0</accession>
<proteinExistence type="predicted"/>
<organism evidence="2 3">
    <name type="scientific">Oedothorax gibbosus</name>
    <dbReference type="NCBI Taxonomy" id="931172"/>
    <lineage>
        <taxon>Eukaryota</taxon>
        <taxon>Metazoa</taxon>
        <taxon>Ecdysozoa</taxon>
        <taxon>Arthropoda</taxon>
        <taxon>Chelicerata</taxon>
        <taxon>Arachnida</taxon>
        <taxon>Araneae</taxon>
        <taxon>Araneomorphae</taxon>
        <taxon>Entelegynae</taxon>
        <taxon>Araneoidea</taxon>
        <taxon>Linyphiidae</taxon>
        <taxon>Erigoninae</taxon>
        <taxon>Oedothorax</taxon>
    </lineage>
</organism>
<keyword evidence="3" id="KW-1185">Reference proteome</keyword>